<dbReference type="OrthoDB" id="3512640at2759"/>
<name>A0A9W8IZ78_9AGAR</name>
<evidence type="ECO:0000313" key="11">
    <source>
        <dbReference type="EMBL" id="KAJ2922648.1"/>
    </source>
</evidence>
<dbReference type="EMBL" id="JANBPK010001480">
    <property type="protein sequence ID" value="KAJ2922648.1"/>
    <property type="molecule type" value="Genomic_DNA"/>
</dbReference>
<comment type="caution">
    <text evidence="11">The sequence shown here is derived from an EMBL/GenBank/DDBJ whole genome shotgun (WGS) entry which is preliminary data.</text>
</comment>
<dbReference type="PANTHER" id="PTHR11808">
    <property type="entry name" value="TRANS-SULFURATION ENZYME FAMILY MEMBER"/>
    <property type="match status" value="1"/>
</dbReference>
<dbReference type="InterPro" id="IPR054542">
    <property type="entry name" value="Cys_met_metab_PP"/>
</dbReference>
<dbReference type="GO" id="GO:0005737">
    <property type="term" value="C:cytoplasm"/>
    <property type="evidence" value="ECO:0007669"/>
    <property type="project" value="TreeGrafter"/>
</dbReference>
<feature type="modified residue" description="N6-(pyridoxal phosphate)lysine" evidence="8">
    <location>
        <position position="216"/>
    </location>
</feature>
<evidence type="ECO:0000313" key="12">
    <source>
        <dbReference type="Proteomes" id="UP001140091"/>
    </source>
</evidence>
<evidence type="ECO:0000256" key="10">
    <source>
        <dbReference type="SAM" id="MobiDB-lite"/>
    </source>
</evidence>
<protein>
    <recommendedName>
        <fullName evidence="4">cystathionine gamma-lyase</fullName>
        <ecNumber evidence="4">4.4.1.1</ecNumber>
    </recommendedName>
    <alternativeName>
        <fullName evidence="7">Gamma-cystathionase</fullName>
    </alternativeName>
</protein>
<feature type="non-terminal residue" evidence="11">
    <location>
        <position position="1"/>
    </location>
</feature>
<accession>A0A9W8IZ78</accession>
<organism evidence="11 12">
    <name type="scientific">Candolleomyces eurysporus</name>
    <dbReference type="NCBI Taxonomy" id="2828524"/>
    <lineage>
        <taxon>Eukaryota</taxon>
        <taxon>Fungi</taxon>
        <taxon>Dikarya</taxon>
        <taxon>Basidiomycota</taxon>
        <taxon>Agaricomycotina</taxon>
        <taxon>Agaricomycetes</taxon>
        <taxon>Agaricomycetidae</taxon>
        <taxon>Agaricales</taxon>
        <taxon>Agaricineae</taxon>
        <taxon>Psathyrellaceae</taxon>
        <taxon>Candolleomyces</taxon>
    </lineage>
</organism>
<dbReference type="EC" id="4.4.1.1" evidence="4"/>
<dbReference type="GO" id="GO:0030170">
    <property type="term" value="F:pyridoxal phosphate binding"/>
    <property type="evidence" value="ECO:0007669"/>
    <property type="project" value="InterPro"/>
</dbReference>
<dbReference type="GO" id="GO:0004123">
    <property type="term" value="F:cystathionine gamma-lyase activity"/>
    <property type="evidence" value="ECO:0007669"/>
    <property type="project" value="TreeGrafter"/>
</dbReference>
<dbReference type="Pfam" id="PF01053">
    <property type="entry name" value="Cys_Met_Meta_PP"/>
    <property type="match status" value="3"/>
</dbReference>
<evidence type="ECO:0000256" key="6">
    <source>
        <dbReference type="ARBA" id="ARBA00023192"/>
    </source>
</evidence>
<dbReference type="InterPro" id="IPR015424">
    <property type="entry name" value="PyrdxlP-dep_Trfase"/>
</dbReference>
<keyword evidence="6" id="KW-0198">Cysteine biosynthesis</keyword>
<dbReference type="Gene3D" id="3.40.640.10">
    <property type="entry name" value="Type I PLP-dependent aspartate aminotransferase-like (Major domain)"/>
    <property type="match status" value="2"/>
</dbReference>
<dbReference type="InterPro" id="IPR000277">
    <property type="entry name" value="Cys/Met-Metab_PyrdxlP-dep_enz"/>
</dbReference>
<dbReference type="Gene3D" id="3.90.1150.10">
    <property type="entry name" value="Aspartate Aminotransferase, domain 1"/>
    <property type="match status" value="1"/>
</dbReference>
<evidence type="ECO:0000256" key="9">
    <source>
        <dbReference type="RuleBase" id="RU362118"/>
    </source>
</evidence>
<keyword evidence="12" id="KW-1185">Reference proteome</keyword>
<proteinExistence type="inferred from homology"/>
<evidence type="ECO:0000256" key="4">
    <source>
        <dbReference type="ARBA" id="ARBA00012085"/>
    </source>
</evidence>
<dbReference type="Proteomes" id="UP001140091">
    <property type="component" value="Unassembled WGS sequence"/>
</dbReference>
<evidence type="ECO:0000256" key="8">
    <source>
        <dbReference type="PIRSR" id="PIRSR001434-2"/>
    </source>
</evidence>
<dbReference type="PROSITE" id="PS00868">
    <property type="entry name" value="CYS_MET_METAB_PP"/>
    <property type="match status" value="1"/>
</dbReference>
<comment type="cofactor">
    <cofactor evidence="1 9">
        <name>pyridoxal 5'-phosphate</name>
        <dbReference type="ChEBI" id="CHEBI:597326"/>
    </cofactor>
</comment>
<dbReference type="SUPFAM" id="SSF53383">
    <property type="entry name" value="PLP-dependent transferases"/>
    <property type="match status" value="1"/>
</dbReference>
<comment type="pathway">
    <text evidence="2">Amino-acid biosynthesis; L-cysteine biosynthesis; L-cysteine from L-homocysteine and L-serine: step 2/2.</text>
</comment>
<evidence type="ECO:0000256" key="3">
    <source>
        <dbReference type="ARBA" id="ARBA00009077"/>
    </source>
</evidence>
<evidence type="ECO:0000256" key="1">
    <source>
        <dbReference type="ARBA" id="ARBA00001933"/>
    </source>
</evidence>
<dbReference type="InterPro" id="IPR015421">
    <property type="entry name" value="PyrdxlP-dep_Trfase_major"/>
</dbReference>
<dbReference type="GO" id="GO:0019343">
    <property type="term" value="P:cysteine biosynthetic process via cystathionine"/>
    <property type="evidence" value="ECO:0007669"/>
    <property type="project" value="TreeGrafter"/>
</dbReference>
<feature type="region of interest" description="Disordered" evidence="10">
    <location>
        <begin position="1"/>
        <end position="44"/>
    </location>
</feature>
<comment type="similarity">
    <text evidence="3 9">Belongs to the trans-sulfuration enzymes family.</text>
</comment>
<gene>
    <name evidence="11" type="ORF">H1R20_g14432</name>
</gene>
<keyword evidence="5 8" id="KW-0663">Pyridoxal phosphate</keyword>
<sequence length="443" mass="47728">MSPSLDLKSATVNGHGHASSGHRRASNGTNGVFPKPKPTSDGFNTLSVHVGSSPDPATGAVIPSISLSTTYAQTAPGLHKGFEYSRSDNPNRNAFEKMLASIEEGGEDALCFGSGSAATGVVVQALGNGAHVLCVNDVYGGTYRYLKRVASEIQSVEVTLLDLETVDEEIIRENIQAHTKSHPSKPLLLVDNTFLSPFYSSPLLLGADVVLHSLTKYVNGHSGVVMGALILPPSSTSPRLKAFKDKLRFLQNATGAIPSPYDCWLAQRGAKTLGLRMRQHGLNALKVAKILRSNPLVEEVMYPGLESSERYELAWRNLSSHARRWIEGDVLLRDLHHSSSSLSEPPEGGFPFSGMISFRLPSYQHAVTFLTSTRLFTLAESLGGVESLAEHPASMTHAGIPKEEREALGITDGLVRLSVGIEDVEDLVRDVREALEKCARVGV</sequence>
<dbReference type="GO" id="GO:0019346">
    <property type="term" value="P:transsulfuration"/>
    <property type="evidence" value="ECO:0007669"/>
    <property type="project" value="InterPro"/>
</dbReference>
<dbReference type="AlphaFoldDB" id="A0A9W8IZ78"/>
<evidence type="ECO:0000256" key="2">
    <source>
        <dbReference type="ARBA" id="ARBA00005038"/>
    </source>
</evidence>
<dbReference type="PANTHER" id="PTHR11808:SF15">
    <property type="entry name" value="CYSTATHIONINE GAMMA-LYASE"/>
    <property type="match status" value="1"/>
</dbReference>
<reference evidence="11" key="1">
    <citation type="submission" date="2022-06" db="EMBL/GenBank/DDBJ databases">
        <title>Genome Sequence of Candolleomyces eurysporus.</title>
        <authorList>
            <person name="Buettner E."/>
        </authorList>
    </citation>
    <scope>NUCLEOTIDE SEQUENCE</scope>
    <source>
        <strain evidence="11">VTCC 930004</strain>
    </source>
</reference>
<evidence type="ECO:0000256" key="7">
    <source>
        <dbReference type="ARBA" id="ARBA00029853"/>
    </source>
</evidence>
<dbReference type="InterPro" id="IPR015422">
    <property type="entry name" value="PyrdxlP-dep_Trfase_small"/>
</dbReference>
<keyword evidence="6" id="KW-0028">Amino-acid biosynthesis</keyword>
<evidence type="ECO:0000256" key="5">
    <source>
        <dbReference type="ARBA" id="ARBA00022898"/>
    </source>
</evidence>
<dbReference type="PIRSF" id="PIRSF001434">
    <property type="entry name" value="CGS"/>
    <property type="match status" value="1"/>
</dbReference>